<feature type="compositionally biased region" description="Basic and acidic residues" evidence="1">
    <location>
        <begin position="34"/>
        <end position="56"/>
    </location>
</feature>
<reference evidence="2" key="2">
    <citation type="submission" date="2025-08" db="UniProtKB">
        <authorList>
            <consortium name="RefSeq"/>
        </authorList>
    </citation>
    <scope>IDENTIFICATION</scope>
</reference>
<dbReference type="AlphaFoldDB" id="A0AAJ8E1Y7"/>
<dbReference type="KEGG" id="ang:An08g02620"/>
<reference evidence="2" key="1">
    <citation type="submission" date="2025-02" db="EMBL/GenBank/DDBJ databases">
        <authorList>
            <consortium name="NCBI Genome Project"/>
        </authorList>
    </citation>
    <scope>NUCLEOTIDE SEQUENCE</scope>
</reference>
<dbReference type="VEuPathDB" id="FungiDB:An08g02620"/>
<organism evidence="2">
    <name type="scientific">Aspergillus niger</name>
    <dbReference type="NCBI Taxonomy" id="5061"/>
    <lineage>
        <taxon>Eukaryota</taxon>
        <taxon>Fungi</taxon>
        <taxon>Dikarya</taxon>
        <taxon>Ascomycota</taxon>
        <taxon>Pezizomycotina</taxon>
        <taxon>Eurotiomycetes</taxon>
        <taxon>Eurotiomycetidae</taxon>
        <taxon>Eurotiales</taxon>
        <taxon>Aspergillaceae</taxon>
        <taxon>Aspergillus</taxon>
        <taxon>Aspergillus subgen. Circumdati</taxon>
    </lineage>
</organism>
<sequence>MKGKGVERVGVGVGKGKVGGGGKDLVKGTGESSIDSKSERERERETQESKEREGEQRQAIIPEWKHRAIGNPKLGRGKKAGGGATQLLIGCLCSSHDMFPVQIGDRRRKTAETQQMQIRDPITYRILHESSTQQQRRSTPRRPLTDSLTDRRTDSQTSRVQARSRDTGLDPCTSGAPILRFDGSSAAARKERLSVAAAAATAADNGTVYTVEQIAIDGAVKPRMMESRPGNVLVLELQVICSSNERFCLWKQSPAKLKRQGNVTERPA</sequence>
<gene>
    <name evidence="2" type="ORF">An08g02620</name>
</gene>
<evidence type="ECO:0000256" key="1">
    <source>
        <dbReference type="SAM" id="MobiDB-lite"/>
    </source>
</evidence>
<feature type="region of interest" description="Disordered" evidence="1">
    <location>
        <begin position="1"/>
        <end position="57"/>
    </location>
</feature>
<evidence type="ECO:0000313" key="2">
    <source>
        <dbReference type="RefSeq" id="XP_059603919.1"/>
    </source>
</evidence>
<feature type="region of interest" description="Disordered" evidence="1">
    <location>
        <begin position="107"/>
        <end position="173"/>
    </location>
</feature>
<dbReference type="GeneID" id="84591608"/>
<name>A0AAJ8E1Y7_ASPNG</name>
<feature type="compositionally biased region" description="Gly residues" evidence="1">
    <location>
        <begin position="11"/>
        <end position="23"/>
    </location>
</feature>
<accession>A0AAJ8E1Y7</accession>
<proteinExistence type="predicted"/>
<dbReference type="RefSeq" id="XP_059603919.1">
    <property type="nucleotide sequence ID" value="XM_059748897.1"/>
</dbReference>
<protein>
    <submittedName>
        <fullName evidence="2">Uncharacterized protein</fullName>
    </submittedName>
</protein>